<reference evidence="2" key="1">
    <citation type="journal article" date="2019" name="Int. J. Syst. Evol. Microbiol.">
        <title>The Global Catalogue of Microorganisms (GCM) 10K type strain sequencing project: providing services to taxonomists for standard genome sequencing and annotation.</title>
        <authorList>
            <consortium name="The Broad Institute Genomics Platform"/>
            <consortium name="The Broad Institute Genome Sequencing Center for Infectious Disease"/>
            <person name="Wu L."/>
            <person name="Ma J."/>
        </authorList>
    </citation>
    <scope>NUCLEOTIDE SEQUENCE [LARGE SCALE GENOMIC DNA]</scope>
    <source>
        <strain evidence="2">NBRC 108723</strain>
    </source>
</reference>
<organism evidence="1 2">
    <name type="scientific">Vibrio zhanjiangensis</name>
    <dbReference type="NCBI Taxonomy" id="1046128"/>
    <lineage>
        <taxon>Bacteria</taxon>
        <taxon>Pseudomonadati</taxon>
        <taxon>Pseudomonadota</taxon>
        <taxon>Gammaproteobacteria</taxon>
        <taxon>Vibrionales</taxon>
        <taxon>Vibrionaceae</taxon>
        <taxon>Vibrio</taxon>
    </lineage>
</organism>
<sequence>MLTKFYIAGPVSGQPDHNFEAFKSVADLISNSGNAALYTSLLPKGMSEPEYMKFAHAMLEVCDVVVLLPRWSMSEGATAEFYWAVKLGKKIIRKEHLQELLSTDRRDSLLESVTKEVIESI</sequence>
<dbReference type="InterPro" id="IPR025518">
    <property type="entry name" value="DUF4406"/>
</dbReference>
<keyword evidence="2" id="KW-1185">Reference proteome</keyword>
<comment type="caution">
    <text evidence="1">The sequence shown here is derived from an EMBL/GenBank/DDBJ whole genome shotgun (WGS) entry which is preliminary data.</text>
</comment>
<dbReference type="Proteomes" id="UP001157138">
    <property type="component" value="Unassembled WGS sequence"/>
</dbReference>
<accession>A0ABQ6F6A7</accession>
<name>A0ABQ6F6A7_9VIBR</name>
<dbReference type="EMBL" id="BSPW01000124">
    <property type="protein sequence ID" value="GLT20509.1"/>
    <property type="molecule type" value="Genomic_DNA"/>
</dbReference>
<dbReference type="RefSeq" id="WP_284194338.1">
    <property type="nucleotide sequence ID" value="NZ_BSPW01000124.1"/>
</dbReference>
<evidence type="ECO:0000313" key="2">
    <source>
        <dbReference type="Proteomes" id="UP001157138"/>
    </source>
</evidence>
<evidence type="ECO:0008006" key="3">
    <source>
        <dbReference type="Google" id="ProtNLM"/>
    </source>
</evidence>
<proteinExistence type="predicted"/>
<gene>
    <name evidence="1" type="ORF">GCM10007938_42940</name>
</gene>
<protein>
    <recommendedName>
        <fullName evidence="3">Nucleoside 2-deoxyribosyltransferase</fullName>
    </recommendedName>
</protein>
<dbReference type="Pfam" id="PF14359">
    <property type="entry name" value="DUF4406"/>
    <property type="match status" value="1"/>
</dbReference>
<dbReference type="Gene3D" id="3.40.50.10400">
    <property type="entry name" value="Hypothetical protein PA1492"/>
    <property type="match status" value="1"/>
</dbReference>
<dbReference type="SUPFAM" id="SSF52309">
    <property type="entry name" value="N-(deoxy)ribosyltransferase-like"/>
    <property type="match status" value="1"/>
</dbReference>
<evidence type="ECO:0000313" key="1">
    <source>
        <dbReference type="EMBL" id="GLT20509.1"/>
    </source>
</evidence>